<evidence type="ECO:0000313" key="1">
    <source>
        <dbReference type="EMBL" id="CAH0381394.1"/>
    </source>
</evidence>
<dbReference type="Proteomes" id="UP001152759">
    <property type="component" value="Chromosome 1"/>
</dbReference>
<proteinExistence type="predicted"/>
<dbReference type="AlphaFoldDB" id="A0A9P0A1M3"/>
<protein>
    <submittedName>
        <fullName evidence="1">Uncharacterized protein</fullName>
    </submittedName>
</protein>
<accession>A0A9P0A1M3</accession>
<organism evidence="1 2">
    <name type="scientific">Bemisia tabaci</name>
    <name type="common">Sweetpotato whitefly</name>
    <name type="synonym">Aleurodes tabaci</name>
    <dbReference type="NCBI Taxonomy" id="7038"/>
    <lineage>
        <taxon>Eukaryota</taxon>
        <taxon>Metazoa</taxon>
        <taxon>Ecdysozoa</taxon>
        <taxon>Arthropoda</taxon>
        <taxon>Hexapoda</taxon>
        <taxon>Insecta</taxon>
        <taxon>Pterygota</taxon>
        <taxon>Neoptera</taxon>
        <taxon>Paraneoptera</taxon>
        <taxon>Hemiptera</taxon>
        <taxon>Sternorrhyncha</taxon>
        <taxon>Aleyrodoidea</taxon>
        <taxon>Aleyrodidae</taxon>
        <taxon>Aleyrodinae</taxon>
        <taxon>Bemisia</taxon>
    </lineage>
</organism>
<sequence>MAIGADGTNVNTGWKAGAIALLENKLKQALQWLICLLHNNELPLRHLFEFIDESTSGPTSYSGPIGKTLTTCTELSVVGFQNIETEIPDVDVKILSKDQKYMLELALAIKTRMCSENLAERDPCALKSFTMGHNR</sequence>
<gene>
    <name evidence="1" type="ORF">BEMITA_LOCUS1052</name>
</gene>
<dbReference type="EMBL" id="OU963862">
    <property type="protein sequence ID" value="CAH0381394.1"/>
    <property type="molecule type" value="Genomic_DNA"/>
</dbReference>
<reference evidence="1" key="1">
    <citation type="submission" date="2021-12" db="EMBL/GenBank/DDBJ databases">
        <authorList>
            <person name="King R."/>
        </authorList>
    </citation>
    <scope>NUCLEOTIDE SEQUENCE</scope>
</reference>
<keyword evidence="2" id="KW-1185">Reference proteome</keyword>
<evidence type="ECO:0000313" key="2">
    <source>
        <dbReference type="Proteomes" id="UP001152759"/>
    </source>
</evidence>
<name>A0A9P0A1M3_BEMTA</name>